<gene>
    <name evidence="1" type="ORF">rCG_25952</name>
</gene>
<accession>A6I246</accession>
<dbReference type="AlphaFoldDB" id="A6I246"/>
<dbReference type="EMBL" id="CH473954">
    <property type="protein sequence ID" value="EDL77531.1"/>
    <property type="molecule type" value="Genomic_DNA"/>
</dbReference>
<evidence type="ECO:0000313" key="1">
    <source>
        <dbReference type="EMBL" id="EDL77531.1"/>
    </source>
</evidence>
<evidence type="ECO:0000313" key="2">
    <source>
        <dbReference type="Proteomes" id="UP000234681"/>
    </source>
</evidence>
<name>A6I246_RAT</name>
<protein>
    <submittedName>
        <fullName evidence="1">RCG25952</fullName>
    </submittedName>
</protein>
<dbReference type="Proteomes" id="UP000234681">
    <property type="component" value="Chromosome 8"/>
</dbReference>
<sequence length="57" mass="6438">MVTVGDSLYTAGIELKRQLEDNGSQASPCQRQRPQDLQMELACDPELPPFGFIYQHD</sequence>
<proteinExistence type="predicted"/>
<organism evidence="1 2">
    <name type="scientific">Rattus norvegicus</name>
    <name type="common">Rat</name>
    <dbReference type="NCBI Taxonomy" id="10116"/>
    <lineage>
        <taxon>Eukaryota</taxon>
        <taxon>Metazoa</taxon>
        <taxon>Chordata</taxon>
        <taxon>Craniata</taxon>
        <taxon>Vertebrata</taxon>
        <taxon>Euteleostomi</taxon>
        <taxon>Mammalia</taxon>
        <taxon>Eutheria</taxon>
        <taxon>Euarchontoglires</taxon>
        <taxon>Glires</taxon>
        <taxon>Rodentia</taxon>
        <taxon>Myomorpha</taxon>
        <taxon>Muroidea</taxon>
        <taxon>Muridae</taxon>
        <taxon>Murinae</taxon>
        <taxon>Rattus</taxon>
    </lineage>
</organism>
<reference evidence="1 2" key="1">
    <citation type="submission" date="2005-09" db="EMBL/GenBank/DDBJ databases">
        <authorList>
            <person name="Mural R.J."/>
            <person name="Li P.W."/>
            <person name="Adams M.D."/>
            <person name="Amanatides P.G."/>
            <person name="Baden-Tillson H."/>
            <person name="Barnstead M."/>
            <person name="Chin S.H."/>
            <person name="Dew I."/>
            <person name="Evans C.A."/>
            <person name="Ferriera S."/>
            <person name="Flanigan M."/>
            <person name="Fosler C."/>
            <person name="Glodek A."/>
            <person name="Gu Z."/>
            <person name="Holt R.A."/>
            <person name="Jennings D."/>
            <person name="Kraft C.L."/>
            <person name="Lu F."/>
            <person name="Nguyen T."/>
            <person name="Nusskern D.R."/>
            <person name="Pfannkoch C.M."/>
            <person name="Sitter C."/>
            <person name="Sutton G.G."/>
            <person name="Venter J.C."/>
            <person name="Wang Z."/>
            <person name="Woodage T."/>
            <person name="Zheng X.H."/>
            <person name="Zhong F."/>
        </authorList>
    </citation>
    <scope>NUCLEOTIDE SEQUENCE [LARGE SCALE GENOMIC DNA]</scope>
    <source>
        <strain>BN</strain>
        <strain evidence="2">Sprague-Dawley</strain>
    </source>
</reference>